<proteinExistence type="predicted"/>
<reference evidence="1" key="1">
    <citation type="journal article" date="2019" name="bioRxiv">
        <title>The Genome of the Zebra Mussel, Dreissena polymorpha: A Resource for Invasive Species Research.</title>
        <authorList>
            <person name="McCartney M.A."/>
            <person name="Auch B."/>
            <person name="Kono T."/>
            <person name="Mallez S."/>
            <person name="Zhang Y."/>
            <person name="Obille A."/>
            <person name="Becker A."/>
            <person name="Abrahante J.E."/>
            <person name="Garbe J."/>
            <person name="Badalamenti J.P."/>
            <person name="Herman A."/>
            <person name="Mangelson H."/>
            <person name="Liachko I."/>
            <person name="Sullivan S."/>
            <person name="Sone E.D."/>
            <person name="Koren S."/>
            <person name="Silverstein K.A.T."/>
            <person name="Beckman K.B."/>
            <person name="Gohl D.M."/>
        </authorList>
    </citation>
    <scope>NUCLEOTIDE SEQUENCE</scope>
    <source>
        <strain evidence="1">Duluth1</strain>
        <tissue evidence="1">Whole animal</tissue>
    </source>
</reference>
<gene>
    <name evidence="1" type="ORF">DPMN_159635</name>
</gene>
<keyword evidence="2" id="KW-1185">Reference proteome</keyword>
<reference evidence="1" key="2">
    <citation type="submission" date="2020-11" db="EMBL/GenBank/DDBJ databases">
        <authorList>
            <person name="McCartney M.A."/>
            <person name="Auch B."/>
            <person name="Kono T."/>
            <person name="Mallez S."/>
            <person name="Becker A."/>
            <person name="Gohl D.M."/>
            <person name="Silverstein K.A.T."/>
            <person name="Koren S."/>
            <person name="Bechman K.B."/>
            <person name="Herman A."/>
            <person name="Abrahante J.E."/>
            <person name="Garbe J."/>
        </authorList>
    </citation>
    <scope>NUCLEOTIDE SEQUENCE</scope>
    <source>
        <strain evidence="1">Duluth1</strain>
        <tissue evidence="1">Whole animal</tissue>
    </source>
</reference>
<dbReference type="EMBL" id="JAIWYP010000008">
    <property type="protein sequence ID" value="KAH3781731.1"/>
    <property type="molecule type" value="Genomic_DNA"/>
</dbReference>
<evidence type="ECO:0000313" key="2">
    <source>
        <dbReference type="Proteomes" id="UP000828390"/>
    </source>
</evidence>
<dbReference type="Proteomes" id="UP000828390">
    <property type="component" value="Unassembled WGS sequence"/>
</dbReference>
<name>A0A9D4IN14_DREPO</name>
<comment type="caution">
    <text evidence="1">The sequence shown here is derived from an EMBL/GenBank/DDBJ whole genome shotgun (WGS) entry which is preliminary data.</text>
</comment>
<sequence>MRRKAKSARLPDAQDNRIRLNGTSKERRIHENPVDHYKEAVVIVPSQADLQNCLYIICELTLTTENHDVHPKQIYPNISMQTYNENKNASTRRAKIETIIVPQRSKH</sequence>
<protein>
    <submittedName>
        <fullName evidence="1">Uncharacterized protein</fullName>
    </submittedName>
</protein>
<dbReference type="AlphaFoldDB" id="A0A9D4IN14"/>
<evidence type="ECO:0000313" key="1">
    <source>
        <dbReference type="EMBL" id="KAH3781731.1"/>
    </source>
</evidence>
<organism evidence="1 2">
    <name type="scientific">Dreissena polymorpha</name>
    <name type="common">Zebra mussel</name>
    <name type="synonym">Mytilus polymorpha</name>
    <dbReference type="NCBI Taxonomy" id="45954"/>
    <lineage>
        <taxon>Eukaryota</taxon>
        <taxon>Metazoa</taxon>
        <taxon>Spiralia</taxon>
        <taxon>Lophotrochozoa</taxon>
        <taxon>Mollusca</taxon>
        <taxon>Bivalvia</taxon>
        <taxon>Autobranchia</taxon>
        <taxon>Heteroconchia</taxon>
        <taxon>Euheterodonta</taxon>
        <taxon>Imparidentia</taxon>
        <taxon>Neoheterodontei</taxon>
        <taxon>Myida</taxon>
        <taxon>Dreissenoidea</taxon>
        <taxon>Dreissenidae</taxon>
        <taxon>Dreissena</taxon>
    </lineage>
</organism>
<accession>A0A9D4IN14</accession>